<keyword evidence="2" id="KW-0560">Oxidoreductase</keyword>
<dbReference type="PANTHER" id="PTHR11516:SF60">
    <property type="entry name" value="PYRUVATE DEHYDROGENASE E1 COMPONENT SUBUNIT ALPHA"/>
    <property type="match status" value="1"/>
</dbReference>
<dbReference type="Gene3D" id="3.40.50.970">
    <property type="match status" value="1"/>
</dbReference>
<comment type="caution">
    <text evidence="5">The sequence shown here is derived from an EMBL/GenBank/DDBJ whole genome shotgun (WGS) entry which is preliminary data.</text>
</comment>
<comment type="cofactor">
    <cofactor evidence="1">
        <name>thiamine diphosphate</name>
        <dbReference type="ChEBI" id="CHEBI:58937"/>
    </cofactor>
</comment>
<dbReference type="InterPro" id="IPR001017">
    <property type="entry name" value="DH_E1"/>
</dbReference>
<name>A0ABU7PC38_9ACTN</name>
<protein>
    <submittedName>
        <fullName evidence="5">Thiamine pyrophosphate-dependent dehydrogenase E1 component subunit alpha</fullName>
    </submittedName>
</protein>
<keyword evidence="3" id="KW-0786">Thiamine pyrophosphate</keyword>
<dbReference type="SUPFAM" id="SSF52518">
    <property type="entry name" value="Thiamin diphosphate-binding fold (THDP-binding)"/>
    <property type="match status" value="1"/>
</dbReference>
<accession>A0ABU7PC38</accession>
<dbReference type="InterPro" id="IPR029061">
    <property type="entry name" value="THDP-binding"/>
</dbReference>
<dbReference type="PANTHER" id="PTHR11516">
    <property type="entry name" value="PYRUVATE DEHYDROGENASE E1 COMPONENT, ALPHA SUBUNIT BACTERIAL AND ORGANELLAR"/>
    <property type="match status" value="1"/>
</dbReference>
<evidence type="ECO:0000256" key="1">
    <source>
        <dbReference type="ARBA" id="ARBA00001964"/>
    </source>
</evidence>
<organism evidence="5 6">
    <name type="scientific">Actinacidiphila polyblastidii</name>
    <dbReference type="NCBI Taxonomy" id="3110430"/>
    <lineage>
        <taxon>Bacteria</taxon>
        <taxon>Bacillati</taxon>
        <taxon>Actinomycetota</taxon>
        <taxon>Actinomycetes</taxon>
        <taxon>Kitasatosporales</taxon>
        <taxon>Streptomycetaceae</taxon>
        <taxon>Actinacidiphila</taxon>
    </lineage>
</organism>
<dbReference type="RefSeq" id="WP_330795725.1">
    <property type="nucleotide sequence ID" value="NZ_JAZEWV010000010.1"/>
</dbReference>
<dbReference type="EMBL" id="JAZEWV010000010">
    <property type="protein sequence ID" value="MEE4543376.1"/>
    <property type="molecule type" value="Genomic_DNA"/>
</dbReference>
<dbReference type="CDD" id="cd02000">
    <property type="entry name" value="TPP_E1_PDC_ADC_BCADC"/>
    <property type="match status" value="1"/>
</dbReference>
<reference evidence="5 6" key="1">
    <citation type="submission" date="2023-12" db="EMBL/GenBank/DDBJ databases">
        <title>Streptomyces sp. V4-01.</title>
        <authorList>
            <person name="Somphong A."/>
            <person name="Phongsopitanun W."/>
        </authorList>
    </citation>
    <scope>NUCLEOTIDE SEQUENCE [LARGE SCALE GENOMIC DNA]</scope>
    <source>
        <strain evidence="5 6">V4-01</strain>
    </source>
</reference>
<dbReference type="Pfam" id="PF00676">
    <property type="entry name" value="E1_dh"/>
    <property type="match status" value="1"/>
</dbReference>
<evidence type="ECO:0000259" key="4">
    <source>
        <dbReference type="Pfam" id="PF00676"/>
    </source>
</evidence>
<dbReference type="InterPro" id="IPR050642">
    <property type="entry name" value="PDH_E1_Alpha_Subunit"/>
</dbReference>
<dbReference type="Proteomes" id="UP001344658">
    <property type="component" value="Unassembled WGS sequence"/>
</dbReference>
<proteinExistence type="predicted"/>
<evidence type="ECO:0000256" key="3">
    <source>
        <dbReference type="ARBA" id="ARBA00023052"/>
    </source>
</evidence>
<sequence>MTDDPEELLRAMVRIRNVEETLADVYRDEQEMRTPVHFSIGQEASAVGVCAALRRSDLVYGGHRCHAQYLAKGGDLDAMVAELYGRETGCTRGRGGSVHLIDVEAGFGAASAILGEMISVATGAAWALATAGRDDVVATFFGDGAAEEGVFHESLNFAQLHRLPVIYVCENNGYSLASPLAARQPEGTRITDWAARYGMPSVSADGNDVTAVRSAAAEAVAWCRAGRGPYFLELETYRWREHVGPHWDYDVDHRSKAEVDSWIARCPIVRATDALRPALPDIDRRRARWDTEDREELATAIKAAKASPFPAVDTLLDGAYGALGV</sequence>
<evidence type="ECO:0000313" key="5">
    <source>
        <dbReference type="EMBL" id="MEE4543376.1"/>
    </source>
</evidence>
<keyword evidence="6" id="KW-1185">Reference proteome</keyword>
<evidence type="ECO:0000256" key="2">
    <source>
        <dbReference type="ARBA" id="ARBA00023002"/>
    </source>
</evidence>
<feature type="domain" description="Dehydrogenase E1 component" evidence="4">
    <location>
        <begin position="11"/>
        <end position="311"/>
    </location>
</feature>
<evidence type="ECO:0000313" key="6">
    <source>
        <dbReference type="Proteomes" id="UP001344658"/>
    </source>
</evidence>
<gene>
    <name evidence="5" type="ORF">V2S66_15525</name>
</gene>